<evidence type="ECO:0000313" key="1">
    <source>
        <dbReference type="EMBL" id="MBW47142.1"/>
    </source>
</evidence>
<sequence>MVAVLGGDYYRHYGDLLRAVLVVLLLCRGGTKAPVTVTQGGTIGYGAVVDGGCRRRRKFRYRWRRLDAHFGLHRGGHFVREQCAIAGHSSWLLAKGGNSCIR</sequence>
<dbReference type="EMBL" id="GGFK01013821">
    <property type="protein sequence ID" value="MBW47142.1"/>
    <property type="molecule type" value="Transcribed_RNA"/>
</dbReference>
<organism evidence="1">
    <name type="scientific">Anopheles triannulatus</name>
    <dbReference type="NCBI Taxonomy" id="58253"/>
    <lineage>
        <taxon>Eukaryota</taxon>
        <taxon>Metazoa</taxon>
        <taxon>Ecdysozoa</taxon>
        <taxon>Arthropoda</taxon>
        <taxon>Hexapoda</taxon>
        <taxon>Insecta</taxon>
        <taxon>Pterygota</taxon>
        <taxon>Neoptera</taxon>
        <taxon>Endopterygota</taxon>
        <taxon>Diptera</taxon>
        <taxon>Nematocera</taxon>
        <taxon>Culicoidea</taxon>
        <taxon>Culicidae</taxon>
        <taxon>Anophelinae</taxon>
        <taxon>Anopheles</taxon>
    </lineage>
</organism>
<reference evidence="1" key="1">
    <citation type="submission" date="2018-01" db="EMBL/GenBank/DDBJ databases">
        <title>An insight into the sialome of Amazonian anophelines.</title>
        <authorList>
            <person name="Ribeiro J.M."/>
            <person name="Scarpassa V."/>
            <person name="Calvo E."/>
        </authorList>
    </citation>
    <scope>NUCLEOTIDE SEQUENCE</scope>
    <source>
        <tissue evidence="1">Salivary glands</tissue>
    </source>
</reference>
<accession>A0A2M4B2E5</accession>
<proteinExistence type="predicted"/>
<dbReference type="AlphaFoldDB" id="A0A2M4B2E5"/>
<protein>
    <submittedName>
        <fullName evidence="1">Putative secreted protein</fullName>
    </submittedName>
</protein>
<name>A0A2M4B2E5_9DIPT</name>